<dbReference type="SUPFAM" id="SSF51126">
    <property type="entry name" value="Pectin lyase-like"/>
    <property type="match status" value="1"/>
</dbReference>
<sequence length="776" mass="82959" precursor="true">MRKRPRPTESPTRQLVLSTALVLCLATCAPAADFFVSSASEITSVLNTQAGPGDTLIMTNGTWTNQTINFSDDGTSANPITLRAETPGGVILNGNSTLNISGDWLVVDGLRFEGGALNDGSNAIVEFRGNNGEATNSRFTNSAIVNYNPTNVDDRYHWLEMFGQNNRVDNNRFEGQNHSGVTVVVRLDDNLSLSQNHQIDRNHFVDRPEPTNPSSSNGFETIRIGTSARSMGNSNTVVENNLFERTEGEVEIISNKSGSNTYRYNTFRESAGTLTLRHGNDTLVEGNFFLGENKNESGGIRVIGERQTIVNNYIANVDDRAGAAISISAGVPNSELNQYFQVKGALIAHNTIVNTLGNQITFDDGLGSSGRTLLAEDVTIANNLLRSSGATIFEGNEGANWTWEGNIAFGGNLGPKAGDSGISVVDPQLQLAADGLWRPNSTSPAINAAQGDYSAHLIDDMDGQPRIGVYDVGADEFSMSTIVRKPLSDGDVGPSWITDPINLPSGGGCGPNGCAIQAEDYDALLDPDNNSLTWTVENVAEALGGEVLKAPSGNRTDLPSDTHDAIAVFDVTFEQAGTYKAYYRARGFSGSSDSIFTPDDFGTDPDNQQSLSSDGEFLWEIGDSFTISSGEVDVPLEFRIGRREGLAELDALVLNLDANLTPSELDALFDITIAASDFDEDGDVDADDLAAWQTGFGTASGALQGDGDGNEDGAVNGIDFLNWQLDFNPTAATAASSSVPEPSSLILLICLGVSGCLKRGQRHPVRMILERFETRK</sequence>
<keyword evidence="2" id="KW-0732">Signal</keyword>
<evidence type="ECO:0000313" key="4">
    <source>
        <dbReference type="Proteomes" id="UP000319852"/>
    </source>
</evidence>
<dbReference type="Gene3D" id="2.160.20.10">
    <property type="entry name" value="Single-stranded right-handed beta-helix, Pectin lyase-like"/>
    <property type="match status" value="1"/>
</dbReference>
<feature type="chain" id="PRO_5022173976" description="Probable pectate lyase C" evidence="2">
    <location>
        <begin position="32"/>
        <end position="776"/>
    </location>
</feature>
<gene>
    <name evidence="3" type="primary">cslB_2</name>
    <name evidence="3" type="ORF">HG15A2_32970</name>
</gene>
<keyword evidence="4" id="KW-1185">Reference proteome</keyword>
<evidence type="ECO:0000256" key="2">
    <source>
        <dbReference type="SAM" id="SignalP"/>
    </source>
</evidence>
<protein>
    <recommendedName>
        <fullName evidence="1">Probable pectate lyase C</fullName>
    </recommendedName>
</protein>
<evidence type="ECO:0000313" key="3">
    <source>
        <dbReference type="EMBL" id="QDS99963.1"/>
    </source>
</evidence>
<accession>A0A517MYN7</accession>
<keyword evidence="3" id="KW-0456">Lyase</keyword>
<dbReference type="InterPro" id="IPR018247">
    <property type="entry name" value="EF_Hand_1_Ca_BS"/>
</dbReference>
<feature type="signal peptide" evidence="2">
    <location>
        <begin position="1"/>
        <end position="31"/>
    </location>
</feature>
<dbReference type="CDD" id="cd14251">
    <property type="entry name" value="PL-6"/>
    <property type="match status" value="1"/>
</dbReference>
<dbReference type="InterPro" id="IPR011050">
    <property type="entry name" value="Pectin_lyase_fold/virulence"/>
</dbReference>
<proteinExistence type="predicted"/>
<dbReference type="Pfam" id="PF14592">
    <property type="entry name" value="Chondroitinas_B"/>
    <property type="match status" value="1"/>
</dbReference>
<dbReference type="SMART" id="SM00710">
    <property type="entry name" value="PbH1"/>
    <property type="match status" value="4"/>
</dbReference>
<dbReference type="EMBL" id="CP036263">
    <property type="protein sequence ID" value="QDS99963.1"/>
    <property type="molecule type" value="Genomic_DNA"/>
</dbReference>
<dbReference type="KEGG" id="amob:HG15A2_32970"/>
<dbReference type="AlphaFoldDB" id="A0A517MYN7"/>
<dbReference type="Proteomes" id="UP000319852">
    <property type="component" value="Chromosome"/>
</dbReference>
<dbReference type="PROSITE" id="PS00018">
    <property type="entry name" value="EF_HAND_1"/>
    <property type="match status" value="1"/>
</dbReference>
<dbReference type="InterPro" id="IPR006626">
    <property type="entry name" value="PbH1"/>
</dbReference>
<name>A0A517MYN7_9BACT</name>
<dbReference type="InterPro" id="IPR039513">
    <property type="entry name" value="PL-6"/>
</dbReference>
<dbReference type="GO" id="GO:0016829">
    <property type="term" value="F:lyase activity"/>
    <property type="evidence" value="ECO:0007669"/>
    <property type="project" value="UniProtKB-KW"/>
</dbReference>
<dbReference type="RefSeq" id="WP_145061115.1">
    <property type="nucleotide sequence ID" value="NZ_CP036263.1"/>
</dbReference>
<organism evidence="3 4">
    <name type="scientific">Adhaeretor mobilis</name>
    <dbReference type="NCBI Taxonomy" id="1930276"/>
    <lineage>
        <taxon>Bacteria</taxon>
        <taxon>Pseudomonadati</taxon>
        <taxon>Planctomycetota</taxon>
        <taxon>Planctomycetia</taxon>
        <taxon>Pirellulales</taxon>
        <taxon>Lacipirellulaceae</taxon>
        <taxon>Adhaeretor</taxon>
    </lineage>
</organism>
<evidence type="ECO:0000256" key="1">
    <source>
        <dbReference type="ARBA" id="ARBA00016512"/>
    </source>
</evidence>
<dbReference type="OrthoDB" id="6475864at2"/>
<dbReference type="InterPro" id="IPR012334">
    <property type="entry name" value="Pectin_lyas_fold"/>
</dbReference>
<reference evidence="3 4" key="1">
    <citation type="submission" date="2019-02" db="EMBL/GenBank/DDBJ databases">
        <title>Deep-cultivation of Planctomycetes and their phenomic and genomic characterization uncovers novel biology.</title>
        <authorList>
            <person name="Wiegand S."/>
            <person name="Jogler M."/>
            <person name="Boedeker C."/>
            <person name="Pinto D."/>
            <person name="Vollmers J."/>
            <person name="Rivas-Marin E."/>
            <person name="Kohn T."/>
            <person name="Peeters S.H."/>
            <person name="Heuer A."/>
            <person name="Rast P."/>
            <person name="Oberbeckmann S."/>
            <person name="Bunk B."/>
            <person name="Jeske O."/>
            <person name="Meyerdierks A."/>
            <person name="Storesund J.E."/>
            <person name="Kallscheuer N."/>
            <person name="Luecker S."/>
            <person name="Lage O.M."/>
            <person name="Pohl T."/>
            <person name="Merkel B.J."/>
            <person name="Hornburger P."/>
            <person name="Mueller R.-W."/>
            <person name="Bruemmer F."/>
            <person name="Labrenz M."/>
            <person name="Spormann A.M."/>
            <person name="Op den Camp H."/>
            <person name="Overmann J."/>
            <person name="Amann R."/>
            <person name="Jetten M.S.M."/>
            <person name="Mascher T."/>
            <person name="Medema M.H."/>
            <person name="Devos D.P."/>
            <person name="Kaster A.-K."/>
            <person name="Ovreas L."/>
            <person name="Rohde M."/>
            <person name="Galperin M.Y."/>
            <person name="Jogler C."/>
        </authorList>
    </citation>
    <scope>NUCLEOTIDE SEQUENCE [LARGE SCALE GENOMIC DNA]</scope>
    <source>
        <strain evidence="3 4">HG15A2</strain>
    </source>
</reference>